<dbReference type="SUPFAM" id="SSF54373">
    <property type="entry name" value="FAD-linked reductases, C-terminal domain"/>
    <property type="match status" value="1"/>
</dbReference>
<dbReference type="RefSeq" id="WP_133801876.1">
    <property type="nucleotide sequence ID" value="NZ_SNWQ01000010.1"/>
</dbReference>
<evidence type="ECO:0000313" key="3">
    <source>
        <dbReference type="EMBL" id="TDO46712.1"/>
    </source>
</evidence>
<evidence type="ECO:0000313" key="4">
    <source>
        <dbReference type="Proteomes" id="UP000295388"/>
    </source>
</evidence>
<keyword evidence="4" id="KW-1185">Reference proteome</keyword>
<comment type="caution">
    <text evidence="3">The sequence shown here is derived from an EMBL/GenBank/DDBJ whole genome shotgun (WGS) entry which is preliminary data.</text>
</comment>
<keyword evidence="1" id="KW-0560">Oxidoreductase</keyword>
<reference evidence="3 4" key="1">
    <citation type="submission" date="2019-03" db="EMBL/GenBank/DDBJ databases">
        <title>Genomic Encyclopedia of Type Strains, Phase III (KMG-III): the genomes of soil and plant-associated and newly described type strains.</title>
        <authorList>
            <person name="Whitman W."/>
        </authorList>
    </citation>
    <scope>NUCLEOTIDE SEQUENCE [LARGE SCALE GENOMIC DNA]</scope>
    <source>
        <strain evidence="3 4">VKM Ac-2527</strain>
    </source>
</reference>
<dbReference type="PANTHER" id="PTHR13847">
    <property type="entry name" value="SARCOSINE DEHYDROGENASE-RELATED"/>
    <property type="match status" value="1"/>
</dbReference>
<sequence length="428" mass="45869">MRIVVVGAGVVGLACGYELLQDGHDVVVLDSARAGQAASHGNAAKVAVAEAGPVPAPGMVIQGLKWMLRPDSPLYVKPSLSLPFLRFLLSVARNCTEEQFRAGLALNLRLASQANELFDEWRDAGLHLEMHQRGVLLAYEHKAHFENRLRYQDVFSSYGAEPDVLDVVGVHDVEPALSDRIQYGLFYPQDRQIEPDSLTSALVEHITKLGGSVREDTAVAGFDRGPGGVIGVRTNAGERLGCDGVVLAAGVWTGPLCSKLGVPVPIQPGKGYSVDYRPEPFTLRTSLTFEDAHVAVTPLDGVIRVAGTMEFSGFDTSINKTRVAAIKRAAAVGFRDWDSGAPHNPSWAGMRPMTPDGLPVVGPLTDNSNVWLASGHGMLGLTQAPTTARAIRQLLRGEAADPAISPARFRGRAGRYRTSADNLQSWPG</sequence>
<proteinExistence type="predicted"/>
<dbReference type="EMBL" id="SNWQ01000010">
    <property type="protein sequence ID" value="TDO46712.1"/>
    <property type="molecule type" value="Genomic_DNA"/>
</dbReference>
<dbReference type="PROSITE" id="PS51257">
    <property type="entry name" value="PROKAR_LIPOPROTEIN"/>
    <property type="match status" value="1"/>
</dbReference>
<dbReference type="OrthoDB" id="9806257at2"/>
<organism evidence="3 4">
    <name type="scientific">Kribbella caucasensis</name>
    <dbReference type="NCBI Taxonomy" id="2512215"/>
    <lineage>
        <taxon>Bacteria</taxon>
        <taxon>Bacillati</taxon>
        <taxon>Actinomycetota</taxon>
        <taxon>Actinomycetes</taxon>
        <taxon>Propionibacteriales</taxon>
        <taxon>Kribbellaceae</taxon>
        <taxon>Kribbella</taxon>
    </lineage>
</organism>
<name>A0A4R6KCX1_9ACTN</name>
<dbReference type="InterPro" id="IPR006076">
    <property type="entry name" value="FAD-dep_OxRdtase"/>
</dbReference>
<feature type="domain" description="FAD dependent oxidoreductase" evidence="2">
    <location>
        <begin position="2"/>
        <end position="393"/>
    </location>
</feature>
<dbReference type="GO" id="GO:0016491">
    <property type="term" value="F:oxidoreductase activity"/>
    <property type="evidence" value="ECO:0007669"/>
    <property type="project" value="UniProtKB-KW"/>
</dbReference>
<dbReference type="GO" id="GO:0005737">
    <property type="term" value="C:cytoplasm"/>
    <property type="evidence" value="ECO:0007669"/>
    <property type="project" value="TreeGrafter"/>
</dbReference>
<dbReference type="Gene3D" id="3.30.9.10">
    <property type="entry name" value="D-Amino Acid Oxidase, subunit A, domain 2"/>
    <property type="match status" value="1"/>
</dbReference>
<dbReference type="AlphaFoldDB" id="A0A4R6KCX1"/>
<accession>A0A4R6KCX1</accession>
<dbReference type="PANTHER" id="PTHR13847:SF289">
    <property type="entry name" value="GLYCINE OXIDASE"/>
    <property type="match status" value="1"/>
</dbReference>
<dbReference type="Proteomes" id="UP000295388">
    <property type="component" value="Unassembled WGS sequence"/>
</dbReference>
<dbReference type="Pfam" id="PF01266">
    <property type="entry name" value="DAO"/>
    <property type="match status" value="1"/>
</dbReference>
<gene>
    <name evidence="3" type="ORF">EV643_11095</name>
</gene>
<dbReference type="Gene3D" id="3.50.50.60">
    <property type="entry name" value="FAD/NAD(P)-binding domain"/>
    <property type="match status" value="2"/>
</dbReference>
<protein>
    <submittedName>
        <fullName evidence="3">D-amino-acid dehydrogenase</fullName>
    </submittedName>
</protein>
<evidence type="ECO:0000256" key="1">
    <source>
        <dbReference type="ARBA" id="ARBA00023002"/>
    </source>
</evidence>
<dbReference type="SUPFAM" id="SSF51905">
    <property type="entry name" value="FAD/NAD(P)-binding domain"/>
    <property type="match status" value="1"/>
</dbReference>
<evidence type="ECO:0000259" key="2">
    <source>
        <dbReference type="Pfam" id="PF01266"/>
    </source>
</evidence>
<dbReference type="InterPro" id="IPR036188">
    <property type="entry name" value="FAD/NAD-bd_sf"/>
</dbReference>